<keyword evidence="2" id="KW-1185">Reference proteome</keyword>
<reference evidence="2" key="2">
    <citation type="submission" date="2015-01" db="EMBL/GenBank/DDBJ databases">
        <title>Evolutionary Origins and Diversification of the Mycorrhizal Mutualists.</title>
        <authorList>
            <consortium name="DOE Joint Genome Institute"/>
            <consortium name="Mycorrhizal Genomics Consortium"/>
            <person name="Kohler A."/>
            <person name="Kuo A."/>
            <person name="Nagy L.G."/>
            <person name="Floudas D."/>
            <person name="Copeland A."/>
            <person name="Barry K.W."/>
            <person name="Cichocki N."/>
            <person name="Veneault-Fourrey C."/>
            <person name="LaButti K."/>
            <person name="Lindquist E.A."/>
            <person name="Lipzen A."/>
            <person name="Lundell T."/>
            <person name="Morin E."/>
            <person name="Murat C."/>
            <person name="Riley R."/>
            <person name="Ohm R."/>
            <person name="Sun H."/>
            <person name="Tunlid A."/>
            <person name="Henrissat B."/>
            <person name="Grigoriev I.V."/>
            <person name="Hibbett D.S."/>
            <person name="Martin F."/>
        </authorList>
    </citation>
    <scope>NUCLEOTIDE SEQUENCE [LARGE SCALE GENOMIC DNA]</scope>
    <source>
        <strain evidence="2">MAFF 305830</strain>
    </source>
</reference>
<sequence>MLNALALRFLDSEGAPEGVIPDASDFGFRGVVPGAAVLVVPLLLALELFGPLDWLLDLASPSLSSISLNNRSERSWGVGASTVDDEGSMVGW</sequence>
<accession>A0A0C2XKZ0</accession>
<protein>
    <submittedName>
        <fullName evidence="1">Uncharacterized protein</fullName>
    </submittedName>
</protein>
<dbReference type="AlphaFoldDB" id="A0A0C2XKZ0"/>
<dbReference type="HOGENOM" id="CLU_2414661_0_0_1"/>
<reference evidence="1 2" key="1">
    <citation type="submission" date="2014-04" db="EMBL/GenBank/DDBJ databases">
        <authorList>
            <consortium name="DOE Joint Genome Institute"/>
            <person name="Kuo A."/>
            <person name="Zuccaro A."/>
            <person name="Kohler A."/>
            <person name="Nagy L.G."/>
            <person name="Floudas D."/>
            <person name="Copeland A."/>
            <person name="Barry K.W."/>
            <person name="Cichocki N."/>
            <person name="Veneault-Fourrey C."/>
            <person name="LaButti K."/>
            <person name="Lindquist E.A."/>
            <person name="Lipzen A."/>
            <person name="Lundell T."/>
            <person name="Morin E."/>
            <person name="Murat C."/>
            <person name="Sun H."/>
            <person name="Tunlid A."/>
            <person name="Henrissat B."/>
            <person name="Grigoriev I.V."/>
            <person name="Hibbett D.S."/>
            <person name="Martin F."/>
            <person name="Nordberg H.P."/>
            <person name="Cantor M.N."/>
            <person name="Hua S.X."/>
        </authorList>
    </citation>
    <scope>NUCLEOTIDE SEQUENCE [LARGE SCALE GENOMIC DNA]</scope>
    <source>
        <strain evidence="1 2">MAFF 305830</strain>
    </source>
</reference>
<dbReference type="Proteomes" id="UP000054097">
    <property type="component" value="Unassembled WGS sequence"/>
</dbReference>
<dbReference type="EMBL" id="KN824287">
    <property type="protein sequence ID" value="KIM29677.1"/>
    <property type="molecule type" value="Genomic_DNA"/>
</dbReference>
<organism evidence="1 2">
    <name type="scientific">Serendipita vermifera MAFF 305830</name>
    <dbReference type="NCBI Taxonomy" id="933852"/>
    <lineage>
        <taxon>Eukaryota</taxon>
        <taxon>Fungi</taxon>
        <taxon>Dikarya</taxon>
        <taxon>Basidiomycota</taxon>
        <taxon>Agaricomycotina</taxon>
        <taxon>Agaricomycetes</taxon>
        <taxon>Sebacinales</taxon>
        <taxon>Serendipitaceae</taxon>
        <taxon>Serendipita</taxon>
    </lineage>
</organism>
<evidence type="ECO:0000313" key="1">
    <source>
        <dbReference type="EMBL" id="KIM29677.1"/>
    </source>
</evidence>
<name>A0A0C2XKZ0_SERVB</name>
<gene>
    <name evidence="1" type="ORF">M408DRAFT_328543</name>
</gene>
<evidence type="ECO:0000313" key="2">
    <source>
        <dbReference type="Proteomes" id="UP000054097"/>
    </source>
</evidence>
<proteinExistence type="predicted"/>